<organism evidence="2 3">
    <name type="scientific">Brenthis ino</name>
    <name type="common">lesser marbled fritillary</name>
    <dbReference type="NCBI Taxonomy" id="405034"/>
    <lineage>
        <taxon>Eukaryota</taxon>
        <taxon>Metazoa</taxon>
        <taxon>Ecdysozoa</taxon>
        <taxon>Arthropoda</taxon>
        <taxon>Hexapoda</taxon>
        <taxon>Insecta</taxon>
        <taxon>Pterygota</taxon>
        <taxon>Neoptera</taxon>
        <taxon>Endopterygota</taxon>
        <taxon>Lepidoptera</taxon>
        <taxon>Glossata</taxon>
        <taxon>Ditrysia</taxon>
        <taxon>Papilionoidea</taxon>
        <taxon>Nymphalidae</taxon>
        <taxon>Heliconiinae</taxon>
        <taxon>Argynnini</taxon>
        <taxon>Brenthis</taxon>
    </lineage>
</organism>
<dbReference type="AlphaFoldDB" id="A0A8J9Y5I4"/>
<evidence type="ECO:0000256" key="1">
    <source>
        <dbReference type="SAM" id="MobiDB-lite"/>
    </source>
</evidence>
<name>A0A8J9Y5I4_9NEOP</name>
<accession>A0A8J9Y5I4</accession>
<dbReference type="Proteomes" id="UP000838878">
    <property type="component" value="Chromosome 12"/>
</dbReference>
<keyword evidence="3" id="KW-1185">Reference proteome</keyword>
<gene>
    <name evidence="2" type="ORF">BINO364_LOCUS4654</name>
</gene>
<sequence length="110" mass="11732">MRQRNALLPSLSSATHLSPSSCPCLSEGARDLRVSRPAPTAPDHAFEERHAASGELRAEHISLRQGYVVGAATGAARRDDYDVTGAGNACPLHSYGYILSLEESVPFRVG</sequence>
<reference evidence="2" key="1">
    <citation type="submission" date="2021-12" db="EMBL/GenBank/DDBJ databases">
        <authorList>
            <person name="Martin H S."/>
        </authorList>
    </citation>
    <scope>NUCLEOTIDE SEQUENCE</scope>
</reference>
<dbReference type="EMBL" id="OV170232">
    <property type="protein sequence ID" value="CAH0718124.1"/>
    <property type="molecule type" value="Genomic_DNA"/>
</dbReference>
<protein>
    <submittedName>
        <fullName evidence="2">Uncharacterized protein</fullName>
    </submittedName>
</protein>
<feature type="region of interest" description="Disordered" evidence="1">
    <location>
        <begin position="1"/>
        <end position="22"/>
    </location>
</feature>
<dbReference type="OrthoDB" id="10509420at2759"/>
<evidence type="ECO:0000313" key="3">
    <source>
        <dbReference type="Proteomes" id="UP000838878"/>
    </source>
</evidence>
<proteinExistence type="predicted"/>
<feature type="compositionally biased region" description="Low complexity" evidence="1">
    <location>
        <begin position="1"/>
        <end position="21"/>
    </location>
</feature>
<evidence type="ECO:0000313" key="2">
    <source>
        <dbReference type="EMBL" id="CAH0718124.1"/>
    </source>
</evidence>
<feature type="non-terminal residue" evidence="2">
    <location>
        <position position="110"/>
    </location>
</feature>